<organism evidence="6 7">
    <name type="scientific">Amycolatopsis eburnea</name>
    <dbReference type="NCBI Taxonomy" id="2267691"/>
    <lineage>
        <taxon>Bacteria</taxon>
        <taxon>Bacillati</taxon>
        <taxon>Actinomycetota</taxon>
        <taxon>Actinomycetes</taxon>
        <taxon>Pseudonocardiales</taxon>
        <taxon>Pseudonocardiaceae</taxon>
        <taxon>Amycolatopsis</taxon>
    </lineage>
</organism>
<proteinExistence type="predicted"/>
<evidence type="ECO:0000256" key="1">
    <source>
        <dbReference type="ARBA" id="ARBA00023015"/>
    </source>
</evidence>
<gene>
    <name evidence="6" type="ORF">EIY87_10040</name>
</gene>
<evidence type="ECO:0000313" key="6">
    <source>
        <dbReference type="EMBL" id="RSD22134.1"/>
    </source>
</evidence>
<dbReference type="SMART" id="SM00342">
    <property type="entry name" value="HTH_ARAC"/>
    <property type="match status" value="1"/>
</dbReference>
<dbReference type="PANTHER" id="PTHR46796">
    <property type="entry name" value="HTH-TYPE TRANSCRIPTIONAL ACTIVATOR RHAS-RELATED"/>
    <property type="match status" value="1"/>
</dbReference>
<feature type="region of interest" description="Disordered" evidence="4">
    <location>
        <begin position="257"/>
        <end position="278"/>
    </location>
</feature>
<evidence type="ECO:0000259" key="5">
    <source>
        <dbReference type="PROSITE" id="PS01124"/>
    </source>
</evidence>
<dbReference type="PANTHER" id="PTHR46796:SF15">
    <property type="entry name" value="BLL1074 PROTEIN"/>
    <property type="match status" value="1"/>
</dbReference>
<keyword evidence="1" id="KW-0805">Transcription regulation</keyword>
<keyword evidence="7" id="KW-1185">Reference proteome</keyword>
<dbReference type="Gene3D" id="1.10.10.60">
    <property type="entry name" value="Homeodomain-like"/>
    <property type="match status" value="1"/>
</dbReference>
<dbReference type="OrthoDB" id="2559672at2"/>
<evidence type="ECO:0000313" key="7">
    <source>
        <dbReference type="Proteomes" id="UP000267081"/>
    </source>
</evidence>
<feature type="domain" description="HTH araC/xylS-type" evidence="5">
    <location>
        <begin position="150"/>
        <end position="251"/>
    </location>
</feature>
<dbReference type="AlphaFoldDB" id="A0A3R9KQ17"/>
<evidence type="ECO:0000256" key="2">
    <source>
        <dbReference type="ARBA" id="ARBA00023125"/>
    </source>
</evidence>
<reference evidence="6 7" key="1">
    <citation type="submission" date="2018-12" db="EMBL/GenBank/DDBJ databases">
        <title>Amycolatopsis eburnea sp. nov. actinomycete associate with arbuscular mycorrhiza fungal spore.</title>
        <authorList>
            <person name="Lumyong S."/>
            <person name="Chaiya L."/>
        </authorList>
    </citation>
    <scope>NUCLEOTIDE SEQUENCE [LARGE SCALE GENOMIC DNA]</scope>
    <source>
        <strain evidence="6 7">GLM-1</strain>
    </source>
</reference>
<dbReference type="Pfam" id="PF12833">
    <property type="entry name" value="HTH_18"/>
    <property type="match status" value="1"/>
</dbReference>
<sequence>MGVPLRPLAVAGARSVYREVAPPPALADVLACGWHGRTGWARPLRVLPDGCADLVWDGDALTVVVTVGAPLRLWLPAAETRVGVRLRCGAAAAVLGTPMPELPAGATRLTDLWGAVARRAEDALAATADPLAQREILEALVAGRGVTPDRRLLAAIDALGRPSARAADVADEVGVSERALRRHLTHAVGAGPKQVHRIRRFQHFLRRLEPLVARRTSLAGVAADLGYADQSHLGRDCRRLSGSSPAALVRVAEKFRTAAASPGQDPGHGFPGDDPRAL</sequence>
<evidence type="ECO:0000256" key="4">
    <source>
        <dbReference type="SAM" id="MobiDB-lite"/>
    </source>
</evidence>
<dbReference type="EMBL" id="RSEC01000032">
    <property type="protein sequence ID" value="RSD22134.1"/>
    <property type="molecule type" value="Genomic_DNA"/>
</dbReference>
<protein>
    <submittedName>
        <fullName evidence="6">AraC family transcriptional regulator</fullName>
    </submittedName>
</protein>
<dbReference type="InterPro" id="IPR018060">
    <property type="entry name" value="HTH_AraC"/>
</dbReference>
<evidence type="ECO:0000256" key="3">
    <source>
        <dbReference type="ARBA" id="ARBA00023163"/>
    </source>
</evidence>
<dbReference type="InterPro" id="IPR046532">
    <property type="entry name" value="DUF6597"/>
</dbReference>
<name>A0A3R9KQ17_9PSEU</name>
<dbReference type="GO" id="GO:0003700">
    <property type="term" value="F:DNA-binding transcription factor activity"/>
    <property type="evidence" value="ECO:0007669"/>
    <property type="project" value="InterPro"/>
</dbReference>
<dbReference type="InterPro" id="IPR050204">
    <property type="entry name" value="AraC_XylS_family_regulators"/>
</dbReference>
<dbReference type="Proteomes" id="UP000267081">
    <property type="component" value="Unassembled WGS sequence"/>
</dbReference>
<accession>A0A3R9KQ17</accession>
<keyword evidence="2" id="KW-0238">DNA-binding</keyword>
<dbReference type="GO" id="GO:0043565">
    <property type="term" value="F:sequence-specific DNA binding"/>
    <property type="evidence" value="ECO:0007669"/>
    <property type="project" value="InterPro"/>
</dbReference>
<keyword evidence="3" id="KW-0804">Transcription</keyword>
<dbReference type="Pfam" id="PF20240">
    <property type="entry name" value="DUF6597"/>
    <property type="match status" value="1"/>
</dbReference>
<dbReference type="PROSITE" id="PS01124">
    <property type="entry name" value="HTH_ARAC_FAMILY_2"/>
    <property type="match status" value="1"/>
</dbReference>
<comment type="caution">
    <text evidence="6">The sequence shown here is derived from an EMBL/GenBank/DDBJ whole genome shotgun (WGS) entry which is preliminary data.</text>
</comment>
<dbReference type="RefSeq" id="WP_125307381.1">
    <property type="nucleotide sequence ID" value="NZ_RSEC01000032.1"/>
</dbReference>